<organism evidence="1 2">
    <name type="scientific">Taibaiella chishuiensis</name>
    <dbReference type="NCBI Taxonomy" id="1434707"/>
    <lineage>
        <taxon>Bacteria</taxon>
        <taxon>Pseudomonadati</taxon>
        <taxon>Bacteroidota</taxon>
        <taxon>Chitinophagia</taxon>
        <taxon>Chitinophagales</taxon>
        <taxon>Chitinophagaceae</taxon>
        <taxon>Taibaiella</taxon>
    </lineage>
</organism>
<accession>A0A2P8D3Y0</accession>
<comment type="caution">
    <text evidence="1">The sequence shown here is derived from an EMBL/GenBank/DDBJ whole genome shotgun (WGS) entry which is preliminary data.</text>
</comment>
<sequence>MNLPKRTAWLLVAVTGISMLSYTDTFAQKKKKKKKKEKTEQLQPWEVDTLIKPIPINRQRFTDNVAKQVRTADLRDGSVDGKIELDDKATSAVLTQALLRDVPLIEIHIENLAGTGAADQTKVRYHRALENMMKRLNAKTFTVANATYIKRSVRNFEEIIIAIEENRIMDYVKENANIYTLDNSDLLDNHPDAKGYVFEAIGKQNPEMMIKRLKEFAKEPYADPVVAAAAKVVPGTILTYATSTSMLSNVVRRNKDPLVQTIVRIASESRTPLKVLPFLGDIYNKRKTVAQIDAITNNPVAYYQNLVRLKTQGETIADKTIDAEINYRGLQFVREVNRLHDAPNATRFKSLLPFGAEDLYFMMIASQDEIYTSSFTWMFDRMLERMKPKSGDQLLEQVKKSHFRTFIRMAAGYNTLSSFLATMEESKKMALMKEFVSDLDKGTEDELEDAVDVADAFGSITDPKLAAFLKDEVISNYERKNQTKKGIVVYGLLSTIFKGAENSEALSGDLDDLIPPITYVPYDALRNAKGQVVVQTFFYGDEDGKTSFASFKSNFPAAKWKSVTNKQWITYTSTGAHPIIVYANLPLSEPKDEEAQRALATYMDEHDIVPTMVIHRGHSYHLGGSLERLTPDVKVVMLGSCGGYHNLATVLDKAPDANIISTKQVGSYTVNEPIIRNMFDQLLEGRNIDWISSWTTLGRYFASKGSHERDLFSDYIPPNRNLGAIFIKAYRKQLQKLDEND</sequence>
<keyword evidence="2" id="KW-1185">Reference proteome</keyword>
<evidence type="ECO:0000313" key="1">
    <source>
        <dbReference type="EMBL" id="PSK91923.1"/>
    </source>
</evidence>
<proteinExistence type="predicted"/>
<dbReference type="Proteomes" id="UP000240572">
    <property type="component" value="Unassembled WGS sequence"/>
</dbReference>
<protein>
    <submittedName>
        <fullName evidence="1">Uncharacterized protein</fullName>
    </submittedName>
</protein>
<dbReference type="EMBL" id="PYGD01000004">
    <property type="protein sequence ID" value="PSK91923.1"/>
    <property type="molecule type" value="Genomic_DNA"/>
</dbReference>
<dbReference type="RefSeq" id="WP_146146731.1">
    <property type="nucleotide sequence ID" value="NZ_PYGD01000004.1"/>
</dbReference>
<dbReference type="AlphaFoldDB" id="A0A2P8D3Y0"/>
<reference evidence="1 2" key="1">
    <citation type="submission" date="2018-03" db="EMBL/GenBank/DDBJ databases">
        <title>Genomic Encyclopedia of Type Strains, Phase III (KMG-III): the genomes of soil and plant-associated and newly described type strains.</title>
        <authorList>
            <person name="Whitman W."/>
        </authorList>
    </citation>
    <scope>NUCLEOTIDE SEQUENCE [LARGE SCALE GENOMIC DNA]</scope>
    <source>
        <strain evidence="1 2">CGMCC 1.12700</strain>
    </source>
</reference>
<evidence type="ECO:0000313" key="2">
    <source>
        <dbReference type="Proteomes" id="UP000240572"/>
    </source>
</evidence>
<dbReference type="OrthoDB" id="620210at2"/>
<gene>
    <name evidence="1" type="ORF">B0I18_10417</name>
</gene>
<name>A0A2P8D3Y0_9BACT</name>